<feature type="transmembrane region" description="Helical" evidence="1">
    <location>
        <begin position="157"/>
        <end position="176"/>
    </location>
</feature>
<keyword evidence="1" id="KW-0812">Transmembrane</keyword>
<gene>
    <name evidence="3" type="ORF">AOZ06_40900</name>
</gene>
<evidence type="ECO:0000313" key="3">
    <source>
        <dbReference type="EMBL" id="ALG15445.1"/>
    </source>
</evidence>
<evidence type="ECO:0000259" key="2">
    <source>
        <dbReference type="Pfam" id="PF00884"/>
    </source>
</evidence>
<dbReference type="STRING" id="860235.AOZ06_40900"/>
<dbReference type="InterPro" id="IPR017850">
    <property type="entry name" value="Alkaline_phosphatase_core_sf"/>
</dbReference>
<dbReference type="AlphaFoldDB" id="A0A0N9I5S8"/>
<sequence length="542" mass="58239">MTTDSVPKWRRITAKVLTVLAFVLVLFALVAPNELSKLTPWAVLRIPLEGLIGVALVLVLPPKPRRIVAAVLGALLGLLLIWKLFDMGFHTTLARPFDPVFDWSFLGPGFDFLAGAIGQGGAVAAAVGVAVLAVAMVVLTALSAVRLSRVVAARPTASTRALAVLGIVWVAAAAFGQPVASHSASALAYDHARQIGTSLQDAEAYQAEASVDAFRDTPGAELLTGLRGKDVIFAFVESYGQVAIQDPVISPGVDAVLDAGTSKLRAAGFETRSAFITSSTAGGGSWLAHSTLQSGLLINNQKRYDTFVSSDRFTLSHAFKRAGWKTVGVVPQNMKEWPEGKVYGYDSYYDAHNAGYKGKNFFYAQMPDQYTLSAFQRNELAAQDRKPVMAEIDLVSSHTPFVPLPKMIEWDAVGDGSVYTPQAENGTKPEAVWNDAGRTRAAYGEAIQYSLNALISYVQTYGDDNLVLVFLGDHQPQPVVAGDGATRNVPVTIVAKDPAVLDRTAAWDWHDGLNPGRGAPVWPMQAFRDRFLTAFGPHSPTR</sequence>
<feature type="transmembrane region" description="Helical" evidence="1">
    <location>
        <begin position="12"/>
        <end position="30"/>
    </location>
</feature>
<dbReference type="OrthoDB" id="1376015at2"/>
<dbReference type="KEGG" id="kphy:AOZ06_40900"/>
<evidence type="ECO:0000256" key="1">
    <source>
        <dbReference type="SAM" id="Phobius"/>
    </source>
</evidence>
<keyword evidence="4" id="KW-1185">Reference proteome</keyword>
<protein>
    <submittedName>
        <fullName evidence="3">Sulfatase</fullName>
    </submittedName>
</protein>
<feature type="domain" description="Sulfatase N-terminal" evidence="2">
    <location>
        <begin position="307"/>
        <end position="477"/>
    </location>
</feature>
<dbReference type="RefSeq" id="WP_054297293.1">
    <property type="nucleotide sequence ID" value="NZ_CP012752.1"/>
</dbReference>
<proteinExistence type="predicted"/>
<dbReference type="InterPro" id="IPR000917">
    <property type="entry name" value="Sulfatase_N"/>
</dbReference>
<organism evidence="3 4">
    <name type="scientific">Kibdelosporangium phytohabitans</name>
    <dbReference type="NCBI Taxonomy" id="860235"/>
    <lineage>
        <taxon>Bacteria</taxon>
        <taxon>Bacillati</taxon>
        <taxon>Actinomycetota</taxon>
        <taxon>Actinomycetes</taxon>
        <taxon>Pseudonocardiales</taxon>
        <taxon>Pseudonocardiaceae</taxon>
        <taxon>Kibdelosporangium</taxon>
    </lineage>
</organism>
<feature type="transmembrane region" description="Helical" evidence="1">
    <location>
        <begin position="42"/>
        <end position="60"/>
    </location>
</feature>
<dbReference type="Proteomes" id="UP000063699">
    <property type="component" value="Chromosome"/>
</dbReference>
<dbReference type="Gene3D" id="3.40.720.10">
    <property type="entry name" value="Alkaline Phosphatase, subunit A"/>
    <property type="match status" value="1"/>
</dbReference>
<keyword evidence="1" id="KW-1133">Transmembrane helix</keyword>
<evidence type="ECO:0000313" key="4">
    <source>
        <dbReference type="Proteomes" id="UP000063699"/>
    </source>
</evidence>
<name>A0A0N9I5S8_9PSEU</name>
<dbReference type="EMBL" id="CP012752">
    <property type="protein sequence ID" value="ALG15445.1"/>
    <property type="molecule type" value="Genomic_DNA"/>
</dbReference>
<accession>A0A0N9I5S8</accession>
<dbReference type="Pfam" id="PF00884">
    <property type="entry name" value="Sulfatase"/>
    <property type="match status" value="1"/>
</dbReference>
<keyword evidence="1" id="KW-0472">Membrane</keyword>
<feature type="transmembrane region" description="Helical" evidence="1">
    <location>
        <begin position="67"/>
        <end position="85"/>
    </location>
</feature>
<feature type="transmembrane region" description="Helical" evidence="1">
    <location>
        <begin position="122"/>
        <end position="145"/>
    </location>
</feature>
<reference evidence="3 4" key="1">
    <citation type="submission" date="2015-07" db="EMBL/GenBank/DDBJ databases">
        <title>Genome sequencing of Kibdelosporangium phytohabitans.</title>
        <authorList>
            <person name="Qin S."/>
            <person name="Xing K."/>
        </authorList>
    </citation>
    <scope>NUCLEOTIDE SEQUENCE [LARGE SCALE GENOMIC DNA]</scope>
    <source>
        <strain evidence="3 4">KLBMP1111</strain>
    </source>
</reference>
<dbReference type="SUPFAM" id="SSF53649">
    <property type="entry name" value="Alkaline phosphatase-like"/>
    <property type="match status" value="1"/>
</dbReference>